<dbReference type="RefSeq" id="XP_009162701.1">
    <property type="nucleotide sequence ID" value="XM_009164437.1"/>
</dbReference>
<dbReference type="KEGG" id="ovi:T265_00609"/>
<gene>
    <name evidence="1" type="ORF">T265_00609</name>
</gene>
<organism evidence="1 2">
    <name type="scientific">Opisthorchis viverrini</name>
    <name type="common">Southeast Asian liver fluke</name>
    <dbReference type="NCBI Taxonomy" id="6198"/>
    <lineage>
        <taxon>Eukaryota</taxon>
        <taxon>Metazoa</taxon>
        <taxon>Spiralia</taxon>
        <taxon>Lophotrochozoa</taxon>
        <taxon>Platyhelminthes</taxon>
        <taxon>Trematoda</taxon>
        <taxon>Digenea</taxon>
        <taxon>Opisthorchiida</taxon>
        <taxon>Opisthorchiata</taxon>
        <taxon>Opisthorchiidae</taxon>
        <taxon>Opisthorchis</taxon>
    </lineage>
</organism>
<name>A0A075AJJ5_OPIVI</name>
<keyword evidence="2" id="KW-1185">Reference proteome</keyword>
<dbReference type="CTD" id="20314797"/>
<protein>
    <submittedName>
        <fullName evidence="1">Uncharacterized protein</fullName>
    </submittedName>
</protein>
<evidence type="ECO:0000313" key="2">
    <source>
        <dbReference type="Proteomes" id="UP000054324"/>
    </source>
</evidence>
<evidence type="ECO:0000313" key="1">
    <source>
        <dbReference type="EMBL" id="KER33494.1"/>
    </source>
</evidence>
<accession>A0A075AJJ5</accession>
<dbReference type="EMBL" id="KL596624">
    <property type="protein sequence ID" value="KER33494.1"/>
    <property type="molecule type" value="Genomic_DNA"/>
</dbReference>
<dbReference type="GeneID" id="20314797"/>
<sequence>MKSLRKDRERWWTMKASAAEKSRALYQLDRSTSPRKAMASETMSEIDTGECNVNLNRPSAEEREYQITLLKRDKISKSGGLYPALSIEGGKSMTTLMWQWFSGALDLFYGTRYYVQPFRRENSDASPIQMHPKCAGEIVVTRSPRMSGVRSSKHGHWICTAGKL</sequence>
<dbReference type="Proteomes" id="UP000054324">
    <property type="component" value="Unassembled WGS sequence"/>
</dbReference>
<dbReference type="AlphaFoldDB" id="A0A075AJJ5"/>
<proteinExistence type="predicted"/>
<reference evidence="1 2" key="1">
    <citation type="submission" date="2013-11" db="EMBL/GenBank/DDBJ databases">
        <title>Opisthorchis viverrini - life in the bile duct.</title>
        <authorList>
            <person name="Young N.D."/>
            <person name="Nagarajan N."/>
            <person name="Lin S.J."/>
            <person name="Korhonen P.K."/>
            <person name="Jex A.R."/>
            <person name="Hall R.S."/>
            <person name="Safavi-Hemami H."/>
            <person name="Kaewkong W."/>
            <person name="Bertrand D."/>
            <person name="Gao S."/>
            <person name="Seet Q."/>
            <person name="Wongkham S."/>
            <person name="Teh B.T."/>
            <person name="Wongkham C."/>
            <person name="Intapan P.M."/>
            <person name="Maleewong W."/>
            <person name="Yang X."/>
            <person name="Hu M."/>
            <person name="Wang Z."/>
            <person name="Hofmann A."/>
            <person name="Sternberg P.W."/>
            <person name="Tan P."/>
            <person name="Wang J."/>
            <person name="Gasser R.B."/>
        </authorList>
    </citation>
    <scope>NUCLEOTIDE SEQUENCE [LARGE SCALE GENOMIC DNA]</scope>
</reference>